<dbReference type="VEuPathDB" id="FungiDB:C5L36_0A00775"/>
<evidence type="ECO:0000313" key="2">
    <source>
        <dbReference type="EMBL" id="AWU73468.1"/>
    </source>
</evidence>
<dbReference type="GeneID" id="40381178"/>
<keyword evidence="1" id="KW-0812">Transmembrane</keyword>
<feature type="transmembrane region" description="Helical" evidence="1">
    <location>
        <begin position="107"/>
        <end position="130"/>
    </location>
</feature>
<dbReference type="EMBL" id="CP028773">
    <property type="protein sequence ID" value="AWU73468.1"/>
    <property type="molecule type" value="Genomic_DNA"/>
</dbReference>
<reference evidence="2 3" key="1">
    <citation type="submission" date="2018-06" db="EMBL/GenBank/DDBJ databases">
        <title>Population genomics shows no distinction between pathogenic Candida krusei and environmental Pichia kudriavzevii: One species, four names.</title>
        <authorList>
            <person name="Douglass A.P."/>
            <person name="Offei B."/>
            <person name="Braun-Galleani S."/>
            <person name="Coughlan A.Y."/>
            <person name="Martos A."/>
            <person name="Ortiz-Merino R.A."/>
            <person name="Byrne K.P."/>
            <person name="Wolfe K.H."/>
        </authorList>
    </citation>
    <scope>NUCLEOTIDE SEQUENCE [LARGE SCALE GENOMIC DNA]</scope>
    <source>
        <strain evidence="2 3">CBS573</strain>
    </source>
</reference>
<dbReference type="KEGG" id="pkz:C5L36_0A00775"/>
<proteinExistence type="predicted"/>
<accession>A0A2U9QWU2</accession>
<organism evidence="2 3">
    <name type="scientific">Pichia kudriavzevii</name>
    <name type="common">Yeast</name>
    <name type="synonym">Issatchenkia orientalis</name>
    <dbReference type="NCBI Taxonomy" id="4909"/>
    <lineage>
        <taxon>Eukaryota</taxon>
        <taxon>Fungi</taxon>
        <taxon>Dikarya</taxon>
        <taxon>Ascomycota</taxon>
        <taxon>Saccharomycotina</taxon>
        <taxon>Pichiomycetes</taxon>
        <taxon>Pichiales</taxon>
        <taxon>Pichiaceae</taxon>
        <taxon>Pichia</taxon>
    </lineage>
</organism>
<keyword evidence="1" id="KW-1133">Transmembrane helix</keyword>
<keyword evidence="3" id="KW-1185">Reference proteome</keyword>
<dbReference type="Proteomes" id="UP000249293">
    <property type="component" value="Chromosome 1"/>
</dbReference>
<dbReference type="RefSeq" id="XP_029318945.1">
    <property type="nucleotide sequence ID" value="XM_029463085.1"/>
</dbReference>
<feature type="transmembrane region" description="Helical" evidence="1">
    <location>
        <begin position="20"/>
        <end position="45"/>
    </location>
</feature>
<dbReference type="OrthoDB" id="199599at2759"/>
<feature type="transmembrane region" description="Helical" evidence="1">
    <location>
        <begin position="65"/>
        <end position="86"/>
    </location>
</feature>
<keyword evidence="1" id="KW-0472">Membrane</keyword>
<gene>
    <name evidence="2" type="ORF">C5L36_0A00775</name>
</gene>
<evidence type="ECO:0000313" key="3">
    <source>
        <dbReference type="Proteomes" id="UP000249293"/>
    </source>
</evidence>
<protein>
    <submittedName>
        <fullName evidence="2">Uncharacterized protein</fullName>
    </submittedName>
</protein>
<evidence type="ECO:0000256" key="1">
    <source>
        <dbReference type="SAM" id="Phobius"/>
    </source>
</evidence>
<sequence>MHWKNEASLTRDQLANERSILASFRCTCTSLLSGASIMMAMLNVLVGSATNSARYRTFLHQYVSFLKPTVVYLMSVGLFVSINGFLRGVRNIFSIPKSSIHPSVLGMGLLFVGVFVVDVILLKECIVLGIKSVL</sequence>
<name>A0A2U9QWU2_PICKU</name>
<dbReference type="AlphaFoldDB" id="A0A2U9QWU2"/>